<dbReference type="GO" id="GO:0032259">
    <property type="term" value="P:methylation"/>
    <property type="evidence" value="ECO:0007669"/>
    <property type="project" value="UniProtKB-KW"/>
</dbReference>
<proteinExistence type="predicted"/>
<dbReference type="Pfam" id="PF02384">
    <property type="entry name" value="N6_Mtase"/>
    <property type="match status" value="1"/>
</dbReference>
<keyword evidence="3" id="KW-0489">Methyltransferase</keyword>
<gene>
    <name evidence="3" type="ORF">RAK27_16390</name>
</gene>
<dbReference type="PANTHER" id="PTHR41313">
    <property type="entry name" value="ADENINE-SPECIFIC METHYLTRANSFERASE"/>
    <property type="match status" value="1"/>
</dbReference>
<comment type="caution">
    <text evidence="3">The sequence shown here is derived from an EMBL/GenBank/DDBJ whole genome shotgun (WGS) entry which is preliminary data.</text>
</comment>
<dbReference type="AlphaFoldDB" id="A0AAW9JX71"/>
<keyword evidence="3" id="KW-0808">Transferase</keyword>
<dbReference type="InterPro" id="IPR016843">
    <property type="entry name" value="S-AdoMet-dep_Ade-MeTrfase_prd"/>
</dbReference>
<dbReference type="InterPro" id="IPR048375">
    <property type="entry name" value="YtxK-like_N"/>
</dbReference>
<reference evidence="3" key="1">
    <citation type="submission" date="2023-08" db="EMBL/GenBank/DDBJ databases">
        <title>Genomic characterization of piscicolin 126 produced by Carnobacterium maltaromaticum CM22 strain isolated from salmon (Salmo salar).</title>
        <authorList>
            <person name="Gonzalez-Gragera E."/>
            <person name="Garcia-Lopez J.D."/>
            <person name="Teso-Perez C."/>
            <person name="Gimenez-Hernandez I."/>
            <person name="Peralta-Sanchez J.M."/>
            <person name="Valdivia E."/>
            <person name="Montalban-Lopez M."/>
            <person name="Martin-Platero A.M."/>
            <person name="Banos A."/>
            <person name="Martinez-Bueno M."/>
        </authorList>
    </citation>
    <scope>NUCLEOTIDE SEQUENCE</scope>
    <source>
        <strain evidence="3">CM22</strain>
    </source>
</reference>
<evidence type="ECO:0000259" key="1">
    <source>
        <dbReference type="Pfam" id="PF02384"/>
    </source>
</evidence>
<feature type="domain" description="DNA methylase adenine-specific" evidence="1">
    <location>
        <begin position="99"/>
        <end position="311"/>
    </location>
</feature>
<organism evidence="3 4">
    <name type="scientific">Carnobacterium maltaromaticum</name>
    <name type="common">Carnobacterium piscicola</name>
    <dbReference type="NCBI Taxonomy" id="2751"/>
    <lineage>
        <taxon>Bacteria</taxon>
        <taxon>Bacillati</taxon>
        <taxon>Bacillota</taxon>
        <taxon>Bacilli</taxon>
        <taxon>Lactobacillales</taxon>
        <taxon>Carnobacteriaceae</taxon>
        <taxon>Carnobacterium</taxon>
    </lineage>
</organism>
<dbReference type="InterPro" id="IPR029063">
    <property type="entry name" value="SAM-dependent_MTases_sf"/>
</dbReference>
<dbReference type="InterPro" id="IPR003356">
    <property type="entry name" value="DNA_methylase_A-5"/>
</dbReference>
<dbReference type="EMBL" id="JAVBVO010000005">
    <property type="protein sequence ID" value="MDZ5760218.1"/>
    <property type="molecule type" value="Genomic_DNA"/>
</dbReference>
<dbReference type="GO" id="GO:0003677">
    <property type="term" value="F:DNA binding"/>
    <property type="evidence" value="ECO:0007669"/>
    <property type="project" value="InterPro"/>
</dbReference>
<name>A0AAW9JX71_CARML</name>
<dbReference type="Gene3D" id="1.10.150.470">
    <property type="match status" value="1"/>
</dbReference>
<dbReference type="Pfam" id="PF21106">
    <property type="entry name" value="YtxK_like"/>
    <property type="match status" value="1"/>
</dbReference>
<dbReference type="SUPFAM" id="SSF53335">
    <property type="entry name" value="S-adenosyl-L-methionine-dependent methyltransferases"/>
    <property type="match status" value="1"/>
</dbReference>
<dbReference type="Proteomes" id="UP001290462">
    <property type="component" value="Unassembled WGS sequence"/>
</dbReference>
<protein>
    <submittedName>
        <fullName evidence="3">Class I SAM-dependent methyltransferase</fullName>
    </submittedName>
</protein>
<dbReference type="GeneID" id="83606404"/>
<dbReference type="PIRSF" id="PIRSF026567">
    <property type="entry name" value="Adenine_mtase_bact_prd"/>
    <property type="match status" value="1"/>
</dbReference>
<accession>A0AAW9JX71</accession>
<dbReference type="InterPro" id="IPR052933">
    <property type="entry name" value="DNA_Protect_Modify"/>
</dbReference>
<evidence type="ECO:0000313" key="3">
    <source>
        <dbReference type="EMBL" id="MDZ5760218.1"/>
    </source>
</evidence>
<sequence>MTINQIEQLFKLLDESSLVLKNELDSSYLDALLETGENLIDGKQARQVEGVPTEAVIERLNRLYAQWEKDEVTPEEIRKAFQLALLKGAKVDNLQANHQMTPDAIGFIMSYIIEKMIGDEATKIRIFDPAVGTANLLSTIYNHLTLKNIVVEAEGVDIDDLLLSLASVLIGLQRQSIKLIHQDAIQDLLVDPVDVVVSDLPVGFYPLDERVTDFKTKAKTGHSYAHHLLIEQSVHYLKPGGVGVFLVPSQLFETEEAPALTKFIQETSYLQGMLHLPKELFKTEHSRKSILLIQKKGAEAKQAKQVLLAQIPDFKNQAAMLRFMNEVDTWKKENN</sequence>
<evidence type="ECO:0000313" key="4">
    <source>
        <dbReference type="Proteomes" id="UP001290462"/>
    </source>
</evidence>
<dbReference type="GO" id="GO:0008170">
    <property type="term" value="F:N-methyltransferase activity"/>
    <property type="evidence" value="ECO:0007669"/>
    <property type="project" value="InterPro"/>
</dbReference>
<evidence type="ECO:0000259" key="2">
    <source>
        <dbReference type="Pfam" id="PF21106"/>
    </source>
</evidence>
<dbReference type="Gene3D" id="3.40.50.150">
    <property type="entry name" value="Vaccinia Virus protein VP39"/>
    <property type="match status" value="1"/>
</dbReference>
<dbReference type="RefSeq" id="WP_010050539.1">
    <property type="nucleotide sequence ID" value="NZ_BJOJ01000004.1"/>
</dbReference>
<feature type="domain" description="YtxK-like N-terminal helical" evidence="2">
    <location>
        <begin position="7"/>
        <end position="88"/>
    </location>
</feature>
<dbReference type="PANTHER" id="PTHR41313:SF1">
    <property type="entry name" value="DNA METHYLASE ADENINE-SPECIFIC DOMAIN-CONTAINING PROTEIN"/>
    <property type="match status" value="1"/>
</dbReference>